<name>A0A6A4E096_9STRA</name>
<feature type="domain" description="RxLR effector PexRD54 WY" evidence="7">
    <location>
        <begin position="496"/>
        <end position="536"/>
    </location>
</feature>
<comment type="similarity">
    <text evidence="3">Belongs to the RxLR effector family.</text>
</comment>
<dbReference type="Pfam" id="PF22748">
    <property type="entry name" value="PexRD54_WY"/>
    <property type="match status" value="2"/>
</dbReference>
<comment type="subcellular location">
    <subcellularLocation>
        <location evidence="1">Host cell</location>
    </subcellularLocation>
    <subcellularLocation>
        <location evidence="2">Secreted</location>
    </subcellularLocation>
</comment>
<feature type="domain" description="RxLR effector PexRD54 WY" evidence="7">
    <location>
        <begin position="329"/>
        <end position="358"/>
    </location>
</feature>
<dbReference type="GO" id="GO:0043657">
    <property type="term" value="C:host cell"/>
    <property type="evidence" value="ECO:0007669"/>
    <property type="project" value="UniProtKB-SubCell"/>
</dbReference>
<organism evidence="8 9">
    <name type="scientific">Phytophthora rubi</name>
    <dbReference type="NCBI Taxonomy" id="129364"/>
    <lineage>
        <taxon>Eukaryota</taxon>
        <taxon>Sar</taxon>
        <taxon>Stramenopiles</taxon>
        <taxon>Oomycota</taxon>
        <taxon>Peronosporomycetes</taxon>
        <taxon>Peronosporales</taxon>
        <taxon>Peronosporaceae</taxon>
        <taxon>Phytophthora</taxon>
    </lineage>
</organism>
<gene>
    <name evidence="8" type="ORF">PR003_g19096</name>
</gene>
<evidence type="ECO:0000313" key="8">
    <source>
        <dbReference type="EMBL" id="KAE9315021.1"/>
    </source>
</evidence>
<dbReference type="InterPro" id="IPR054463">
    <property type="entry name" value="PexRD54_WY"/>
</dbReference>
<evidence type="ECO:0000256" key="2">
    <source>
        <dbReference type="ARBA" id="ARBA00004613"/>
    </source>
</evidence>
<accession>A0A6A4E096</accession>
<keyword evidence="5" id="KW-0732">Signal</keyword>
<evidence type="ECO:0000313" key="9">
    <source>
        <dbReference type="Proteomes" id="UP000434957"/>
    </source>
</evidence>
<proteinExistence type="inferred from homology"/>
<protein>
    <recommendedName>
        <fullName evidence="7">RxLR effector PexRD54 WY domain-containing protein</fullName>
    </recommendedName>
</protein>
<evidence type="ECO:0000256" key="3">
    <source>
        <dbReference type="ARBA" id="ARBA00010400"/>
    </source>
</evidence>
<sequence length="855" mass="96623">MILLNASANFRFTEGLKLITVPKKTVALGNLPILVLDPGGNPADVLSLSNPPPNTSRSQLLYLAGMTVRFNSVVRLCRVVLVVLVILSACVDGMINSRTSHHVLDVESRYDHNTRNLRAHKHTLDDEERVNIPVISTLADKMSKKPKNQEEVFQLFSKMKLVHEKSNLFENPQFLKWTSAVTKGYKDSQAADMAIALTLARQRGDEALAKMIVEAKKVSSTKNVATRLEEAQIKNWLSKEETADNVFRAVKIENDGYISMRNPLLGTWVSYVKKIEENPYKLLLSKMRARDSDDIVATYIWSAKRDVVGSTIAQKVEDVLLDSWMPQSADDVFKLLKLNTGGSNLFNYPRLSSWVSYVTKIEGKQADEQMYTVLKAAYGDDELATMLAASKQFALGDVAKRLEEVQHKVGLIEGETAQRFFTTLKLNTQGDKLFESPALHSWVDYVTKLSPKNADELMLSALKTSHKDDFVLAKMFIAAKESSSTKAIAGKLEQAQVSDWLRNEKSADEVFKLLKLDDGVDDLLTNPLLSNWVIYVEKLNENPYSILLGKLKMSKLTATDDKLVEMIMKAKTEASTSSIAGKLEAAQLEKWLSEKQTAAGVFKLLKLTDEGTFLSWRSHLRAWVDYVTKLDAKNSDDVILSVLKPYYTTDTKLASMVLTGRSMSDDMSAKFEKIILNKWLGEKKSADDVFDFVLKESRDQALQSRYLDTWVSYVKKVDKEEPYKTMFLVLQKRFDETELKYMLSHAAESSRTEELGWRLIQEMWLSGKESAQNVFSRLHLDRVGSTLFKQPDLAMWISHVTRLDAKNADKKMLAVLQSFYSKKQLTKMLSAAKEVDETKAFATRMEKHLLLSQGK</sequence>
<dbReference type="GO" id="GO:0005576">
    <property type="term" value="C:extracellular region"/>
    <property type="evidence" value="ECO:0007669"/>
    <property type="project" value="UniProtKB-SubCell"/>
</dbReference>
<dbReference type="Proteomes" id="UP000434957">
    <property type="component" value="Unassembled WGS sequence"/>
</dbReference>
<evidence type="ECO:0000259" key="7">
    <source>
        <dbReference type="Pfam" id="PF22748"/>
    </source>
</evidence>
<keyword evidence="4" id="KW-0964">Secreted</keyword>
<reference evidence="8 9" key="1">
    <citation type="submission" date="2018-08" db="EMBL/GenBank/DDBJ databases">
        <title>Genomic investigation of the strawberry pathogen Phytophthora fragariae indicates pathogenicity is determined by transcriptional variation in three key races.</title>
        <authorList>
            <person name="Adams T.M."/>
            <person name="Armitage A.D."/>
            <person name="Sobczyk M.K."/>
            <person name="Bates H.J."/>
            <person name="Dunwell J.M."/>
            <person name="Nellist C.F."/>
            <person name="Harrison R.J."/>
        </authorList>
    </citation>
    <scope>NUCLEOTIDE SEQUENCE [LARGE SCALE GENOMIC DNA]</scope>
    <source>
        <strain evidence="8 9">SCRP333</strain>
    </source>
</reference>
<dbReference type="AlphaFoldDB" id="A0A6A4E096"/>
<evidence type="ECO:0000256" key="1">
    <source>
        <dbReference type="ARBA" id="ARBA00004340"/>
    </source>
</evidence>
<dbReference type="Pfam" id="PF16810">
    <property type="entry name" value="RXLR"/>
    <property type="match status" value="1"/>
</dbReference>
<dbReference type="InterPro" id="IPR031825">
    <property type="entry name" value="RXLR"/>
</dbReference>
<evidence type="ECO:0000256" key="4">
    <source>
        <dbReference type="ARBA" id="ARBA00022525"/>
    </source>
</evidence>
<evidence type="ECO:0000256" key="5">
    <source>
        <dbReference type="ARBA" id="ARBA00022729"/>
    </source>
</evidence>
<evidence type="ECO:0000256" key="6">
    <source>
        <dbReference type="ARBA" id="ARBA00023026"/>
    </source>
</evidence>
<keyword evidence="9" id="KW-1185">Reference proteome</keyword>
<dbReference type="EMBL" id="QXFT01001581">
    <property type="protein sequence ID" value="KAE9315021.1"/>
    <property type="molecule type" value="Genomic_DNA"/>
</dbReference>
<comment type="caution">
    <text evidence="8">The sequence shown here is derived from an EMBL/GenBank/DDBJ whole genome shotgun (WGS) entry which is preliminary data.</text>
</comment>
<keyword evidence="6" id="KW-0843">Virulence</keyword>